<proteinExistence type="predicted"/>
<dbReference type="GO" id="GO:0015627">
    <property type="term" value="C:type II protein secretion system complex"/>
    <property type="evidence" value="ECO:0007669"/>
    <property type="project" value="InterPro"/>
</dbReference>
<dbReference type="InterPro" id="IPR014717">
    <property type="entry name" value="Transl_elong_EF1B/ribsomal_bS6"/>
</dbReference>
<dbReference type="Gene3D" id="3.30.70.60">
    <property type="match status" value="1"/>
</dbReference>
<keyword evidence="1" id="KW-0175">Coiled coil</keyword>
<evidence type="ECO:0000313" key="4">
    <source>
        <dbReference type="Proteomes" id="UP000243547"/>
    </source>
</evidence>
<keyword evidence="2" id="KW-0812">Transmembrane</keyword>
<keyword evidence="2" id="KW-0472">Membrane</keyword>
<sequence>MFSKLSPRERKLITFLGIIILLYLAYITLFEGNLAKLQEREGYLDSLQRQEEKLQGEMFQYNLLKNQYGNYDIEELLIKYPEKLHIPEIILWLEELFADWELSRPNISLNKVYGDISYLGITLSFTGPYDNIFNLIEKIEGDERLVLIESLNLSGSQNSLAANISIKFIGQSFEELSQGEYDFSNRNLFGGR</sequence>
<accession>A0A1M6LB41</accession>
<dbReference type="RefSeq" id="WP_072905865.1">
    <property type="nucleotide sequence ID" value="NZ_FRAI01000005.1"/>
</dbReference>
<keyword evidence="2" id="KW-1133">Transmembrane helix</keyword>
<keyword evidence="4" id="KW-1185">Reference proteome</keyword>
<feature type="transmembrane region" description="Helical" evidence="2">
    <location>
        <begin position="12"/>
        <end position="30"/>
    </location>
</feature>
<dbReference type="AlphaFoldDB" id="A0A1M6LB41"/>
<organism evidence="3 4">
    <name type="scientific">Anaerobranca californiensis DSM 14826</name>
    <dbReference type="NCBI Taxonomy" id="1120989"/>
    <lineage>
        <taxon>Bacteria</taxon>
        <taxon>Bacillati</taxon>
        <taxon>Bacillota</taxon>
        <taxon>Clostridia</taxon>
        <taxon>Eubacteriales</taxon>
        <taxon>Proteinivoracaceae</taxon>
        <taxon>Anaerobranca</taxon>
    </lineage>
</organism>
<feature type="coiled-coil region" evidence="1">
    <location>
        <begin position="37"/>
        <end position="67"/>
    </location>
</feature>
<evidence type="ECO:0000313" key="3">
    <source>
        <dbReference type="EMBL" id="SHJ68396.1"/>
    </source>
</evidence>
<dbReference type="Pfam" id="PF04612">
    <property type="entry name" value="T2SSM"/>
    <property type="match status" value="1"/>
</dbReference>
<dbReference type="EMBL" id="FRAI01000005">
    <property type="protein sequence ID" value="SHJ68396.1"/>
    <property type="molecule type" value="Genomic_DNA"/>
</dbReference>
<evidence type="ECO:0000256" key="2">
    <source>
        <dbReference type="SAM" id="Phobius"/>
    </source>
</evidence>
<reference evidence="4" key="1">
    <citation type="submission" date="2016-11" db="EMBL/GenBank/DDBJ databases">
        <authorList>
            <person name="Varghese N."/>
            <person name="Submissions S."/>
        </authorList>
    </citation>
    <scope>NUCLEOTIDE SEQUENCE [LARGE SCALE GENOMIC DNA]</scope>
    <source>
        <strain evidence="4">DSM 14826</strain>
    </source>
</reference>
<evidence type="ECO:0000256" key="1">
    <source>
        <dbReference type="SAM" id="Coils"/>
    </source>
</evidence>
<protein>
    <submittedName>
        <fullName evidence="3">Type II secretion system (T2SS), protein M</fullName>
    </submittedName>
</protein>
<name>A0A1M6LB41_9FIRM</name>
<dbReference type="STRING" id="1120989.SAMN02745227_00443"/>
<dbReference type="InterPro" id="IPR007690">
    <property type="entry name" value="T2SS_GspM"/>
</dbReference>
<dbReference type="Proteomes" id="UP000243547">
    <property type="component" value="Unassembled WGS sequence"/>
</dbReference>
<gene>
    <name evidence="3" type="ORF">SAMN02745227_00443</name>
</gene>
<dbReference type="GO" id="GO:0015628">
    <property type="term" value="P:protein secretion by the type II secretion system"/>
    <property type="evidence" value="ECO:0007669"/>
    <property type="project" value="InterPro"/>
</dbReference>